<dbReference type="Pfam" id="PF01594">
    <property type="entry name" value="AI-2E_transport"/>
    <property type="match status" value="1"/>
</dbReference>
<dbReference type="GO" id="GO:0016020">
    <property type="term" value="C:membrane"/>
    <property type="evidence" value="ECO:0007669"/>
    <property type="project" value="UniProtKB-SubCell"/>
</dbReference>
<dbReference type="Proteomes" id="UP000509367">
    <property type="component" value="Chromosome"/>
</dbReference>
<evidence type="ECO:0000256" key="3">
    <source>
        <dbReference type="ARBA" id="ARBA00022692"/>
    </source>
</evidence>
<accession>A0A6N1VDV6</accession>
<comment type="similarity">
    <text evidence="2">Belongs to the autoinducer-2 exporter (AI-2E) (TC 2.A.86) family.</text>
</comment>
<keyword evidence="3 7" id="KW-0812">Transmembrane</keyword>
<evidence type="ECO:0000256" key="6">
    <source>
        <dbReference type="SAM" id="MobiDB-lite"/>
    </source>
</evidence>
<dbReference type="PANTHER" id="PTHR21716:SF16">
    <property type="entry name" value="BLL1467 PROTEIN"/>
    <property type="match status" value="1"/>
</dbReference>
<feature type="transmembrane region" description="Helical" evidence="7">
    <location>
        <begin position="151"/>
        <end position="174"/>
    </location>
</feature>
<feature type="transmembrane region" description="Helical" evidence="7">
    <location>
        <begin position="308"/>
        <end position="335"/>
    </location>
</feature>
<feature type="transmembrane region" description="Helical" evidence="7">
    <location>
        <begin position="209"/>
        <end position="232"/>
    </location>
</feature>
<comment type="subcellular location">
    <subcellularLocation>
        <location evidence="1">Membrane</location>
        <topology evidence="1">Multi-pass membrane protein</topology>
    </subcellularLocation>
</comment>
<keyword evidence="4 7" id="KW-1133">Transmembrane helix</keyword>
<dbReference type="GO" id="GO:0055085">
    <property type="term" value="P:transmembrane transport"/>
    <property type="evidence" value="ECO:0007669"/>
    <property type="project" value="TreeGrafter"/>
</dbReference>
<sequence>MLTFDSLLFRSLATLALLIAIVAALYFARPAFLPIALGLLTALVLHLPSNALARLGIPRTIATGLLLAVVAALLVLVLVLMAGPVNRIVDAYPEIITELRAKLFHLRQTFAAAEQAGDAISRVAEDMQGMANDPGVQEVIVREPGFLTRAAISFADAVTGIVATLTIAAFVLAIRRPFLTLATMPFASRASKLNAARIWKCIESEVSHYFLVTTLINAALGTAVGLVLWASGVPLPHAWGIGAALLNYVLFVGPAIGILSLLAASIIQFDTLFQVLVPPAAYLTINFIEANVVTPHFLGRRLNIAPLAILLSLLFWGWLWGIAGLIVALPFLVVLKSIADRVPALEGVRRIITPRRPAGTAMEPARPAGVVTPERRSS</sequence>
<reference evidence="8 9" key="1">
    <citation type="submission" date="2020-06" db="EMBL/GenBank/DDBJ databases">
        <title>Oricola thermophila sp. nov. isolated from a tidal sediments.</title>
        <authorList>
            <person name="Kwon K.K."/>
            <person name="Yang S.-H."/>
            <person name="Park M.-J."/>
        </authorList>
    </citation>
    <scope>NUCLEOTIDE SEQUENCE [LARGE SCALE GENOMIC DNA]</scope>
    <source>
        <strain evidence="8 9">MEBiC13590</strain>
    </source>
</reference>
<feature type="region of interest" description="Disordered" evidence="6">
    <location>
        <begin position="359"/>
        <end position="378"/>
    </location>
</feature>
<proteinExistence type="inferred from homology"/>
<gene>
    <name evidence="8" type="ORF">HTY61_11520</name>
</gene>
<feature type="transmembrane region" description="Helical" evidence="7">
    <location>
        <begin position="65"/>
        <end position="83"/>
    </location>
</feature>
<evidence type="ECO:0000256" key="1">
    <source>
        <dbReference type="ARBA" id="ARBA00004141"/>
    </source>
</evidence>
<name>A0A6N1VDV6_9HYPH</name>
<dbReference type="InterPro" id="IPR002549">
    <property type="entry name" value="AI-2E-like"/>
</dbReference>
<dbReference type="EMBL" id="CP054836">
    <property type="protein sequence ID" value="QKV19034.1"/>
    <property type="molecule type" value="Genomic_DNA"/>
</dbReference>
<evidence type="ECO:0000256" key="4">
    <source>
        <dbReference type="ARBA" id="ARBA00022989"/>
    </source>
</evidence>
<evidence type="ECO:0000256" key="7">
    <source>
        <dbReference type="SAM" id="Phobius"/>
    </source>
</evidence>
<evidence type="ECO:0000313" key="8">
    <source>
        <dbReference type="EMBL" id="QKV19034.1"/>
    </source>
</evidence>
<keyword evidence="5 7" id="KW-0472">Membrane</keyword>
<evidence type="ECO:0000256" key="5">
    <source>
        <dbReference type="ARBA" id="ARBA00023136"/>
    </source>
</evidence>
<organism evidence="8 9">
    <name type="scientific">Oricola thermophila</name>
    <dbReference type="NCBI Taxonomy" id="2742145"/>
    <lineage>
        <taxon>Bacteria</taxon>
        <taxon>Pseudomonadati</taxon>
        <taxon>Pseudomonadota</taxon>
        <taxon>Alphaproteobacteria</taxon>
        <taxon>Hyphomicrobiales</taxon>
        <taxon>Ahrensiaceae</taxon>
        <taxon>Oricola</taxon>
    </lineage>
</organism>
<dbReference type="AlphaFoldDB" id="A0A6N1VDV6"/>
<feature type="transmembrane region" description="Helical" evidence="7">
    <location>
        <begin position="238"/>
        <end position="264"/>
    </location>
</feature>
<dbReference type="KEGG" id="orm:HTY61_11520"/>
<protein>
    <submittedName>
        <fullName evidence="8">AI-2E family transporter</fullName>
    </submittedName>
</protein>
<keyword evidence="9" id="KW-1185">Reference proteome</keyword>
<evidence type="ECO:0000313" key="9">
    <source>
        <dbReference type="Proteomes" id="UP000509367"/>
    </source>
</evidence>
<evidence type="ECO:0000256" key="2">
    <source>
        <dbReference type="ARBA" id="ARBA00009773"/>
    </source>
</evidence>
<feature type="transmembrane region" description="Helical" evidence="7">
    <location>
        <begin position="271"/>
        <end position="288"/>
    </location>
</feature>
<dbReference type="PANTHER" id="PTHR21716">
    <property type="entry name" value="TRANSMEMBRANE PROTEIN"/>
    <property type="match status" value="1"/>
</dbReference>
<feature type="transmembrane region" description="Helical" evidence="7">
    <location>
        <begin position="33"/>
        <end position="53"/>
    </location>
</feature>
<dbReference type="RefSeq" id="WP_175276926.1">
    <property type="nucleotide sequence ID" value="NZ_CP054836.1"/>
</dbReference>
<feature type="transmembrane region" description="Helical" evidence="7">
    <location>
        <begin position="7"/>
        <end position="27"/>
    </location>
</feature>